<evidence type="ECO:0000313" key="3">
    <source>
        <dbReference type="Proteomes" id="UP001447188"/>
    </source>
</evidence>
<proteinExistence type="predicted"/>
<dbReference type="Pfam" id="PF14441">
    <property type="entry name" value="OTT_1508_deam"/>
    <property type="match status" value="1"/>
</dbReference>
<feature type="compositionally biased region" description="Basic and acidic residues" evidence="1">
    <location>
        <begin position="619"/>
        <end position="628"/>
    </location>
</feature>
<dbReference type="Gene3D" id="2.150.10.10">
    <property type="entry name" value="Serralysin-like metalloprotease, C-terminal"/>
    <property type="match status" value="1"/>
</dbReference>
<feature type="compositionally biased region" description="Low complexity" evidence="1">
    <location>
        <begin position="890"/>
        <end position="958"/>
    </location>
</feature>
<feature type="compositionally biased region" description="Low complexity" evidence="1">
    <location>
        <begin position="1007"/>
        <end position="1019"/>
    </location>
</feature>
<gene>
    <name evidence="2" type="ORF">Q9L58_004811</name>
</gene>
<dbReference type="EMBL" id="JBBBZM010000054">
    <property type="protein sequence ID" value="KAL0636247.1"/>
    <property type="molecule type" value="Genomic_DNA"/>
</dbReference>
<comment type="caution">
    <text evidence="2">The sequence shown here is derived from an EMBL/GenBank/DDBJ whole genome shotgun (WGS) entry which is preliminary data.</text>
</comment>
<feature type="compositionally biased region" description="Polar residues" evidence="1">
    <location>
        <begin position="873"/>
        <end position="882"/>
    </location>
</feature>
<feature type="compositionally biased region" description="Low complexity" evidence="1">
    <location>
        <begin position="512"/>
        <end position="554"/>
    </location>
</feature>
<dbReference type="InterPro" id="IPR027796">
    <property type="entry name" value="OTT_1508_deam-like"/>
</dbReference>
<name>A0ABR3GJY2_9PEZI</name>
<dbReference type="InterPro" id="IPR011049">
    <property type="entry name" value="Serralysin-like_metalloprot_C"/>
</dbReference>
<sequence>MSVRRRSRASSRPSLVKLEVPVDPNTFTWPDRSRRKFVTLVALQCLVNPAPITTEHPIDLETPGRGQNRKLPPKIEREIADHFAFLAAGDGSGAACCIEEVEVSVRFRLAMNEGVPAAVLEGLRGVLREVRKVATGDQVESDIKAAVWANVLELERTKVHADLVERFSRGSRPLSELFEEALGQREIASDKLTNEEARIVLQKIFDLCTRVTATDKDRCGRDLDRLLDTCYRFRGSRSFKSFLKAVNSRRQLVQIIEKLGRYKTASNSLVAVAKKFPDLFSHVEVEAVPQLPALDAKTAAGYRGIYIADVAQELTHNTEHACMSRLRTVTDLDNAKLSIKYQELCQAAPIAHAEIQLVKFYEENADIDRPTFIGCSKKACYLCGLFLQLQGRFTVSKAHQNIYHNWAVPTICCASPENAVMLDFVVEKMNRIIEDSCKKLLWENPAPEDSSLHKAMIASPPMSPSFPSPRIPLTPLSPVFSRPATAASAIYSNRQNIRAAMPILQTSLPHVSSKATDSSSDSTSPQTRSPALSSASSRSSVSDTGSPSESQAAPKPRPQRRRPVVEIPETTNSRPQVIAVNIPPPRAASRQVKESPVRPGSRSVRNRESPVEVPKPQMRRAELHKETADLSASSLIRSQSLRGVRKVTPSPARNPSVRSPSTLSRTPEIPVKASGRSSSVMSVRKPVPSSPESVSPLTQYPSPPGPFALRRANTAPVEGTRSAIPVPRSMSRSSRKVTPAPEPVFGSSPRDTSAFRSLRKPLPAREDYSDPGSPTLSLRRSSPVSVARFETAITMALTSVTGSPTMVELPKHVEAPVVVVIPKPTVIDSTSEAVLPAACEEASAPVTSTEAVEVVPDDVVVIEQEEELPMENSPISRESSPLSRKVSPISRESSPVSCDSSSVSGDSSSVSCDSSSVSGDSSSVSRESSSVSRGSSPVSHDSSSVSGNSSPVSRKSSPMLEEEPGRTISMVVQAAVSPRESEFPDVDEPPKRSLLERRGRPLKRVEATSPPTTPRSARSSTDERKKAAIARAAAAAVEENGLAAQRKRGMSNLVHRRKPPGTPLLSPKNYYSDTETLRTSLRGGALTRSRPRSRLPKMTNPAETEYTLYLAGPNHDDRNGLGEKLFVGKLSDEQTGELKQRVGCRLRTQLRPAEKAVNGMRVKEVAKSLEEMVLDIFFHDAVLRLEVVWDEVV</sequence>
<feature type="region of interest" description="Disordered" evidence="1">
    <location>
        <begin position="864"/>
        <end position="1028"/>
    </location>
</feature>
<keyword evidence="3" id="KW-1185">Reference proteome</keyword>
<accession>A0ABR3GJY2</accession>
<evidence type="ECO:0000313" key="2">
    <source>
        <dbReference type="EMBL" id="KAL0636247.1"/>
    </source>
</evidence>
<feature type="compositionally biased region" description="Basic and acidic residues" evidence="1">
    <location>
        <begin position="988"/>
        <end position="1006"/>
    </location>
</feature>
<evidence type="ECO:0000256" key="1">
    <source>
        <dbReference type="SAM" id="MobiDB-lite"/>
    </source>
</evidence>
<feature type="compositionally biased region" description="Polar residues" evidence="1">
    <location>
        <begin position="630"/>
        <end position="641"/>
    </location>
</feature>
<feature type="compositionally biased region" description="Polar residues" evidence="1">
    <location>
        <begin position="651"/>
        <end position="665"/>
    </location>
</feature>
<dbReference type="Proteomes" id="UP001447188">
    <property type="component" value="Unassembled WGS sequence"/>
</dbReference>
<reference evidence="2 3" key="1">
    <citation type="submission" date="2024-02" db="EMBL/GenBank/DDBJ databases">
        <title>Discinaceae phylogenomics.</title>
        <authorList>
            <person name="Dirks A.C."/>
            <person name="James T.Y."/>
        </authorList>
    </citation>
    <scope>NUCLEOTIDE SEQUENCE [LARGE SCALE GENOMIC DNA]</scope>
    <source>
        <strain evidence="2 3">ACD0624</strain>
    </source>
</reference>
<organism evidence="2 3">
    <name type="scientific">Discina gigas</name>
    <dbReference type="NCBI Taxonomy" id="1032678"/>
    <lineage>
        <taxon>Eukaryota</taxon>
        <taxon>Fungi</taxon>
        <taxon>Dikarya</taxon>
        <taxon>Ascomycota</taxon>
        <taxon>Pezizomycotina</taxon>
        <taxon>Pezizomycetes</taxon>
        <taxon>Pezizales</taxon>
        <taxon>Discinaceae</taxon>
        <taxon>Discina</taxon>
    </lineage>
</organism>
<feature type="compositionally biased region" description="Low complexity" evidence="1">
    <location>
        <begin position="686"/>
        <end position="696"/>
    </location>
</feature>
<protein>
    <submittedName>
        <fullName evidence="2">Uncharacterized protein</fullName>
    </submittedName>
</protein>
<feature type="region of interest" description="Disordered" evidence="1">
    <location>
        <begin position="509"/>
        <end position="779"/>
    </location>
</feature>